<dbReference type="PANTHER" id="PTHR48465">
    <property type="entry name" value="PROTEIN SSUH2 HOMOLOG"/>
    <property type="match status" value="1"/>
</dbReference>
<dbReference type="InterPro" id="IPR052789">
    <property type="entry name" value="SSUH2_homolog"/>
</dbReference>
<dbReference type="EMBL" id="QKKF02034243">
    <property type="protein sequence ID" value="RZF33322.1"/>
    <property type="molecule type" value="Genomic_DNA"/>
</dbReference>
<dbReference type="PANTHER" id="PTHR48465:SF1">
    <property type="entry name" value="PROTEIN SSUH2 HOMOLOG"/>
    <property type="match status" value="1"/>
</dbReference>
<gene>
    <name evidence="2" type="ORF">LSTR_LSTR007667</name>
</gene>
<evidence type="ECO:0000313" key="2">
    <source>
        <dbReference type="EMBL" id="RZF33322.1"/>
    </source>
</evidence>
<comment type="caution">
    <text evidence="2">The sequence shown here is derived from an EMBL/GenBank/DDBJ whole genome shotgun (WGS) entry which is preliminary data.</text>
</comment>
<evidence type="ECO:0000313" key="3">
    <source>
        <dbReference type="Proteomes" id="UP000291343"/>
    </source>
</evidence>
<reference evidence="2 3" key="1">
    <citation type="journal article" date="2017" name="Gigascience">
        <title>Genome sequence of the small brown planthopper, Laodelphax striatellus.</title>
        <authorList>
            <person name="Zhu J."/>
            <person name="Jiang F."/>
            <person name="Wang X."/>
            <person name="Yang P."/>
            <person name="Bao Y."/>
            <person name="Zhao W."/>
            <person name="Wang W."/>
            <person name="Lu H."/>
            <person name="Wang Q."/>
            <person name="Cui N."/>
            <person name="Li J."/>
            <person name="Chen X."/>
            <person name="Luo L."/>
            <person name="Yu J."/>
            <person name="Kang L."/>
            <person name="Cui F."/>
        </authorList>
    </citation>
    <scope>NUCLEOTIDE SEQUENCE [LARGE SCALE GENOMIC DNA]</scope>
    <source>
        <strain evidence="2">Lst14</strain>
    </source>
</reference>
<proteinExistence type="predicted"/>
<dbReference type="AlphaFoldDB" id="A0A482WJ92"/>
<keyword evidence="3" id="KW-1185">Reference proteome</keyword>
<evidence type="ECO:0008006" key="4">
    <source>
        <dbReference type="Google" id="ProtNLM"/>
    </source>
</evidence>
<dbReference type="Proteomes" id="UP000291343">
    <property type="component" value="Unassembled WGS sequence"/>
</dbReference>
<feature type="region of interest" description="Disordered" evidence="1">
    <location>
        <begin position="1"/>
        <end position="47"/>
    </location>
</feature>
<organism evidence="2 3">
    <name type="scientific">Laodelphax striatellus</name>
    <name type="common">Small brown planthopper</name>
    <name type="synonym">Delphax striatella</name>
    <dbReference type="NCBI Taxonomy" id="195883"/>
    <lineage>
        <taxon>Eukaryota</taxon>
        <taxon>Metazoa</taxon>
        <taxon>Ecdysozoa</taxon>
        <taxon>Arthropoda</taxon>
        <taxon>Hexapoda</taxon>
        <taxon>Insecta</taxon>
        <taxon>Pterygota</taxon>
        <taxon>Neoptera</taxon>
        <taxon>Paraneoptera</taxon>
        <taxon>Hemiptera</taxon>
        <taxon>Auchenorrhyncha</taxon>
        <taxon>Fulgoroidea</taxon>
        <taxon>Delphacidae</taxon>
        <taxon>Criomorphinae</taxon>
        <taxon>Laodelphax</taxon>
    </lineage>
</organism>
<dbReference type="OrthoDB" id="3355217at2759"/>
<protein>
    <recommendedName>
        <fullName evidence="4">CR-type domain-containing protein</fullName>
    </recommendedName>
</protein>
<feature type="compositionally biased region" description="Low complexity" evidence="1">
    <location>
        <begin position="1"/>
        <end position="10"/>
    </location>
</feature>
<accession>A0A482WJ92</accession>
<evidence type="ECO:0000256" key="1">
    <source>
        <dbReference type="SAM" id="MobiDB-lite"/>
    </source>
</evidence>
<dbReference type="InParanoid" id="A0A482WJ92"/>
<name>A0A482WJ92_LAOST</name>
<sequence length="407" mass="45749">MRSSTGSVRSSSRRRMPPPCRRSSMHSIRRGSSSIKGHATEFDEDAAVPSVPPLEMMEKIAGYEGITFEAVTIQPPPKRMQNEVKIETKKDLRSISLPDAQITEEEIRDALNYYVSKHCCYGSSPAKTIDFTLIQSTYAFQYQLETFTERRESCWVFEPFNGSSGKEVDGPDNGQPPAAWDIEVIPKGTFETEVKSMMVPHTSIVKPCHRCSGTGTILCSECRGKGWVRCITCNGEGYNTDQEMCVHCRVSKHGYGRQDCYNCKASGKLLCPPCESTGLLLCYIQLTVTWKTNVSEKIVKKVSLPEKLFSMVTGKEIFLEEGARVAPLLGFPDESIDNVSAELIQTHSTRFSDHNIISQRHRVRAVPTASISYQWKGEERHFFLYGLENKIHAPNYPQTCCWGCNIL</sequence>